<dbReference type="EMBL" id="JBDIVE010000001">
    <property type="protein sequence ID" value="MEN3066891.1"/>
    <property type="molecule type" value="Genomic_DNA"/>
</dbReference>
<dbReference type="Proteomes" id="UP001410394">
    <property type="component" value="Unassembled WGS sequence"/>
</dbReference>
<dbReference type="RefSeq" id="WP_345917661.1">
    <property type="nucleotide sequence ID" value="NZ_JBDIVE010000001.1"/>
</dbReference>
<evidence type="ECO:0000256" key="1">
    <source>
        <dbReference type="SAM" id="Coils"/>
    </source>
</evidence>
<name>A0ABU9YT42_9RHOO</name>
<comment type="caution">
    <text evidence="2">The sequence shown here is derived from an EMBL/GenBank/DDBJ whole genome shotgun (WGS) entry which is preliminary data.</text>
</comment>
<evidence type="ECO:0000313" key="3">
    <source>
        <dbReference type="Proteomes" id="UP001410394"/>
    </source>
</evidence>
<protein>
    <submittedName>
        <fullName evidence="2">Uncharacterized protein</fullName>
    </submittedName>
</protein>
<proteinExistence type="predicted"/>
<gene>
    <name evidence="2" type="ORF">ABDB84_00285</name>
</gene>
<keyword evidence="1" id="KW-0175">Coiled coil</keyword>
<sequence>MSIEYMNAWQCIGCGKIDGPQNCVGICQDRKVELVYAADYEALQSRLDASQALLAVLSAQMREIVNTQPRNAEWERNYRALQARAAKALATVERHPAATAIKR</sequence>
<organism evidence="2 3">
    <name type="scientific">Uliginosibacterium sediminicola</name>
    <dbReference type="NCBI Taxonomy" id="2024550"/>
    <lineage>
        <taxon>Bacteria</taxon>
        <taxon>Pseudomonadati</taxon>
        <taxon>Pseudomonadota</taxon>
        <taxon>Betaproteobacteria</taxon>
        <taxon>Rhodocyclales</taxon>
        <taxon>Zoogloeaceae</taxon>
        <taxon>Uliginosibacterium</taxon>
    </lineage>
</organism>
<keyword evidence="3" id="KW-1185">Reference proteome</keyword>
<evidence type="ECO:0000313" key="2">
    <source>
        <dbReference type="EMBL" id="MEN3066891.1"/>
    </source>
</evidence>
<reference evidence="2 3" key="1">
    <citation type="journal article" date="2018" name="Int. J. Syst. Evol. Microbiol.">
        <title>Uliginosibacterium sediminicola sp. nov., isolated from freshwater sediment.</title>
        <authorList>
            <person name="Hwang W.M."/>
            <person name="Kim S.M."/>
            <person name="Kang K."/>
            <person name="Ahn T.Y."/>
        </authorList>
    </citation>
    <scope>NUCLEOTIDE SEQUENCE [LARGE SCALE GENOMIC DNA]</scope>
    <source>
        <strain evidence="2 3">M1-21</strain>
    </source>
</reference>
<accession>A0ABU9YT42</accession>
<feature type="coiled-coil region" evidence="1">
    <location>
        <begin position="40"/>
        <end position="91"/>
    </location>
</feature>